<evidence type="ECO:0000313" key="2">
    <source>
        <dbReference type="EMBL" id="KKN62768.1"/>
    </source>
</evidence>
<gene>
    <name evidence="2" type="ORF">LCGC14_0508870</name>
</gene>
<feature type="non-terminal residue" evidence="2">
    <location>
        <position position="1"/>
    </location>
</feature>
<organism evidence="2">
    <name type="scientific">marine sediment metagenome</name>
    <dbReference type="NCBI Taxonomy" id="412755"/>
    <lineage>
        <taxon>unclassified sequences</taxon>
        <taxon>metagenomes</taxon>
        <taxon>ecological metagenomes</taxon>
    </lineage>
</organism>
<proteinExistence type="predicted"/>
<sequence length="133" mass="14262">AEVEIETEPDAEPEAEPGAEAEVEIEAEPDAEPEAEDEAEDEAGLDADLMDFLIEENISAPPGGEFSDVSIMINNPDTDEHVLSGKTKLGEFTYQVGSVPGDWLPVENVVSGSEDLPPASPRIQRIREASSKN</sequence>
<dbReference type="EMBL" id="LAZR01000614">
    <property type="protein sequence ID" value="KKN62768.1"/>
    <property type="molecule type" value="Genomic_DNA"/>
</dbReference>
<comment type="caution">
    <text evidence="2">The sequence shown here is derived from an EMBL/GenBank/DDBJ whole genome shotgun (WGS) entry which is preliminary data.</text>
</comment>
<accession>A0A0F9VAE4</accession>
<reference evidence="2" key="1">
    <citation type="journal article" date="2015" name="Nature">
        <title>Complex archaea that bridge the gap between prokaryotes and eukaryotes.</title>
        <authorList>
            <person name="Spang A."/>
            <person name="Saw J.H."/>
            <person name="Jorgensen S.L."/>
            <person name="Zaremba-Niedzwiedzka K."/>
            <person name="Martijn J."/>
            <person name="Lind A.E."/>
            <person name="van Eijk R."/>
            <person name="Schleper C."/>
            <person name="Guy L."/>
            <person name="Ettema T.J."/>
        </authorList>
    </citation>
    <scope>NUCLEOTIDE SEQUENCE</scope>
</reference>
<name>A0A0F9VAE4_9ZZZZ</name>
<feature type="region of interest" description="Disordered" evidence="1">
    <location>
        <begin position="111"/>
        <end position="133"/>
    </location>
</feature>
<dbReference type="AlphaFoldDB" id="A0A0F9VAE4"/>
<evidence type="ECO:0000256" key="1">
    <source>
        <dbReference type="SAM" id="MobiDB-lite"/>
    </source>
</evidence>
<protein>
    <submittedName>
        <fullName evidence="2">Uncharacterized protein</fullName>
    </submittedName>
</protein>
<feature type="region of interest" description="Disordered" evidence="1">
    <location>
        <begin position="1"/>
        <end position="45"/>
    </location>
</feature>